<comment type="caution">
    <text evidence="13">The sequence shown here is derived from an EMBL/GenBank/DDBJ whole genome shotgun (WGS) entry which is preliminary data.</text>
</comment>
<dbReference type="AlphaFoldDB" id="W9Y9Q7"/>
<accession>W9Y9Q7</accession>
<dbReference type="HOGENOM" id="CLU_444833_0_0_1"/>
<dbReference type="GO" id="GO:0000742">
    <property type="term" value="P:karyogamy involved in conjugation with cellular fusion"/>
    <property type="evidence" value="ECO:0007669"/>
    <property type="project" value="UniProtKB-UniRule"/>
</dbReference>
<keyword evidence="10 11" id="KW-0539">Nucleus</keyword>
<dbReference type="GO" id="GO:0048288">
    <property type="term" value="P:nuclear membrane fusion involved in karyogamy"/>
    <property type="evidence" value="ECO:0007669"/>
    <property type="project" value="UniProtKB-UniRule"/>
</dbReference>
<evidence type="ECO:0000256" key="5">
    <source>
        <dbReference type="ARBA" id="ARBA00022729"/>
    </source>
</evidence>
<evidence type="ECO:0000256" key="4">
    <source>
        <dbReference type="ARBA" id="ARBA00022692"/>
    </source>
</evidence>
<comment type="function">
    <text evidence="1 11">Required for nuclear membrane fusion during karyogamy.</text>
</comment>
<evidence type="ECO:0000256" key="9">
    <source>
        <dbReference type="ARBA" id="ARBA00023180"/>
    </source>
</evidence>
<keyword evidence="7 11" id="KW-1133">Transmembrane helix</keyword>
<dbReference type="Pfam" id="PF04163">
    <property type="entry name" value="Tht1"/>
    <property type="match status" value="1"/>
</dbReference>
<keyword evidence="6 11" id="KW-0256">Endoplasmic reticulum</keyword>
<evidence type="ECO:0000256" key="11">
    <source>
        <dbReference type="RuleBase" id="RU368082"/>
    </source>
</evidence>
<reference evidence="13 14" key="1">
    <citation type="submission" date="2013-03" db="EMBL/GenBank/DDBJ databases">
        <title>The Genome Sequence of Capronia epimyces CBS 606.96.</title>
        <authorList>
            <consortium name="The Broad Institute Genomics Platform"/>
            <person name="Cuomo C."/>
            <person name="de Hoog S."/>
            <person name="Gorbushina A."/>
            <person name="Walker B."/>
            <person name="Young S.K."/>
            <person name="Zeng Q."/>
            <person name="Gargeya S."/>
            <person name="Fitzgerald M."/>
            <person name="Haas B."/>
            <person name="Abouelleil A."/>
            <person name="Allen A.W."/>
            <person name="Alvarado L."/>
            <person name="Arachchi H.M."/>
            <person name="Berlin A.M."/>
            <person name="Chapman S.B."/>
            <person name="Gainer-Dewar J."/>
            <person name="Goldberg J."/>
            <person name="Griggs A."/>
            <person name="Gujja S."/>
            <person name="Hansen M."/>
            <person name="Howarth C."/>
            <person name="Imamovic A."/>
            <person name="Ireland A."/>
            <person name="Larimer J."/>
            <person name="McCowan C."/>
            <person name="Murphy C."/>
            <person name="Pearson M."/>
            <person name="Poon T.W."/>
            <person name="Priest M."/>
            <person name="Roberts A."/>
            <person name="Saif S."/>
            <person name="Shea T."/>
            <person name="Sisk P."/>
            <person name="Sykes S."/>
            <person name="Wortman J."/>
            <person name="Nusbaum C."/>
            <person name="Birren B."/>
        </authorList>
    </citation>
    <scope>NUCLEOTIDE SEQUENCE [LARGE SCALE GENOMIC DNA]</scope>
    <source>
        <strain evidence="13 14">CBS 606.96</strain>
    </source>
</reference>
<dbReference type="STRING" id="1182542.W9Y9Q7"/>
<dbReference type="GO" id="GO:0031965">
    <property type="term" value="C:nuclear membrane"/>
    <property type="evidence" value="ECO:0007669"/>
    <property type="project" value="UniProtKB-SubCell"/>
</dbReference>
<keyword evidence="14" id="KW-1185">Reference proteome</keyword>
<proteinExistence type="inferred from homology"/>
<dbReference type="Proteomes" id="UP000019478">
    <property type="component" value="Unassembled WGS sequence"/>
</dbReference>
<name>W9Y9Q7_9EURO</name>
<keyword evidence="9" id="KW-0325">Glycoprotein</keyword>
<sequence length="608" mass="67937">MGLAEGFRFSFLIRFLLLVVFIHANIAETKSFLRGDMAWTALRKPNIDLQPNLTDLLAFRDPNQDPVLKKAMQVIDNLAIQSTCHQAAAAQLLVTCKAVGKDLAGDQGKHELLERAKSVYAVRVAVCETREGRAAVPTACRSVLDIPQRSDRELDVVSGKLLSSCLQVLMVEHYYWTSYSNSRQDANTLCQAGSLEATRLEALRSYEKLAELIPEFREALVSTQSQWLEFTKQQEAAAKNIKQLQQTNRAELNAQHQMELGALHRATSAAKKGLDEVSRAFQQSVAKTGSDIGQTHKALGHILTDFATLRNLLADALQNTAKNNAEVAAVQAKDMQSVHELALATTEVLKDLQESEVTQNVNELFHRIKVQLDQVVSAQTIQLTGAEDHLRLSKELSEAQKTALVWGQQMRDSSASLALEIDSANVVAGRVSSKLDKVNQALTRVEKASSVLTTLSAMLSIPCQFVEHLHLRILALFATPAVVLYFWKPHRYSYSLMAIYVFLETLTSFVTEYHDRISGVIGRLEWLSQDITMRSLHILGQHIPTLVFLCVVLACLAVWTSYRAPRPKVIRLDEGCTVANQYYMEYRVRNGKPLRHPLDRHRRAATVC</sequence>
<evidence type="ECO:0000256" key="6">
    <source>
        <dbReference type="ARBA" id="ARBA00022824"/>
    </source>
</evidence>
<keyword evidence="5 11" id="KW-0732">Signal</keyword>
<protein>
    <recommendedName>
        <fullName evidence="15">Nuclear fusion protein KAR5</fullName>
    </recommendedName>
</protein>
<evidence type="ECO:0000256" key="12">
    <source>
        <dbReference type="SAM" id="SignalP"/>
    </source>
</evidence>
<dbReference type="RefSeq" id="XP_007730660.1">
    <property type="nucleotide sequence ID" value="XM_007732470.1"/>
</dbReference>
<evidence type="ECO:0000256" key="1">
    <source>
        <dbReference type="ARBA" id="ARBA00003389"/>
    </source>
</evidence>
<dbReference type="eggNOG" id="ENOG502QVCQ">
    <property type="taxonomic scope" value="Eukaryota"/>
</dbReference>
<dbReference type="GO" id="GO:0005789">
    <property type="term" value="C:endoplasmic reticulum membrane"/>
    <property type="evidence" value="ECO:0007669"/>
    <property type="project" value="UniProtKB-SubCell"/>
</dbReference>
<dbReference type="PANTHER" id="PTHR28012">
    <property type="entry name" value="NUCLEAR FUSION PROTEIN KAR5"/>
    <property type="match status" value="1"/>
</dbReference>
<organism evidence="13 14">
    <name type="scientific">Capronia epimyces CBS 606.96</name>
    <dbReference type="NCBI Taxonomy" id="1182542"/>
    <lineage>
        <taxon>Eukaryota</taxon>
        <taxon>Fungi</taxon>
        <taxon>Dikarya</taxon>
        <taxon>Ascomycota</taxon>
        <taxon>Pezizomycotina</taxon>
        <taxon>Eurotiomycetes</taxon>
        <taxon>Chaetothyriomycetidae</taxon>
        <taxon>Chaetothyriales</taxon>
        <taxon>Herpotrichiellaceae</taxon>
        <taxon>Capronia</taxon>
    </lineage>
</organism>
<dbReference type="PANTHER" id="PTHR28012:SF1">
    <property type="entry name" value="NUCLEAR FUSION PROTEIN KAR5"/>
    <property type="match status" value="1"/>
</dbReference>
<keyword evidence="4 11" id="KW-0812">Transmembrane</keyword>
<dbReference type="GeneID" id="19166460"/>
<evidence type="ECO:0000313" key="13">
    <source>
        <dbReference type="EMBL" id="EXJ89263.1"/>
    </source>
</evidence>
<evidence type="ECO:0000256" key="2">
    <source>
        <dbReference type="ARBA" id="ARBA00010473"/>
    </source>
</evidence>
<keyword evidence="3 11" id="KW-0415">Karyogamy</keyword>
<dbReference type="EMBL" id="AMGY01000002">
    <property type="protein sequence ID" value="EXJ89263.1"/>
    <property type="molecule type" value="Genomic_DNA"/>
</dbReference>
<evidence type="ECO:0000256" key="3">
    <source>
        <dbReference type="ARBA" id="ARBA00022459"/>
    </source>
</evidence>
<evidence type="ECO:0000256" key="10">
    <source>
        <dbReference type="ARBA" id="ARBA00023242"/>
    </source>
</evidence>
<feature type="signal peptide" evidence="12">
    <location>
        <begin position="1"/>
        <end position="27"/>
    </location>
</feature>
<gene>
    <name evidence="13" type="ORF">A1O3_02329</name>
</gene>
<keyword evidence="8 11" id="KW-0472">Membrane</keyword>
<feature type="transmembrane region" description="Helical" evidence="11">
    <location>
        <begin position="469"/>
        <end position="487"/>
    </location>
</feature>
<dbReference type="InterPro" id="IPR007292">
    <property type="entry name" value="Nuclear_fusion_Kar5"/>
</dbReference>
<comment type="subcellular location">
    <subcellularLocation>
        <location evidence="11">Endoplasmic reticulum membrane</location>
    </subcellularLocation>
    <subcellularLocation>
        <location evidence="11">Nucleus membrane</location>
    </subcellularLocation>
</comment>
<evidence type="ECO:0000256" key="7">
    <source>
        <dbReference type="ARBA" id="ARBA00022989"/>
    </source>
</evidence>
<comment type="similarity">
    <text evidence="2 11">Belongs to the KAR5 family.</text>
</comment>
<evidence type="ECO:0000313" key="14">
    <source>
        <dbReference type="Proteomes" id="UP000019478"/>
    </source>
</evidence>
<feature type="chain" id="PRO_5004934505" description="Nuclear fusion protein KAR5" evidence="12">
    <location>
        <begin position="28"/>
        <end position="608"/>
    </location>
</feature>
<feature type="transmembrane region" description="Helical" evidence="11">
    <location>
        <begin position="543"/>
        <end position="562"/>
    </location>
</feature>
<evidence type="ECO:0008006" key="15">
    <source>
        <dbReference type="Google" id="ProtNLM"/>
    </source>
</evidence>
<dbReference type="OrthoDB" id="5311848at2759"/>
<evidence type="ECO:0000256" key="8">
    <source>
        <dbReference type="ARBA" id="ARBA00023136"/>
    </source>
</evidence>